<dbReference type="InterPro" id="IPR006016">
    <property type="entry name" value="UspA"/>
</dbReference>
<dbReference type="RefSeq" id="WP_189139048.1">
    <property type="nucleotide sequence ID" value="NZ_BMNK01000004.1"/>
</dbReference>
<evidence type="ECO:0000259" key="2">
    <source>
        <dbReference type="Pfam" id="PF00582"/>
    </source>
</evidence>
<name>A0A918E4L6_9ACTN</name>
<sequence length="287" mass="29801">MSRFVVVGVDGSKAAAGALDWAVDDAARRRLALRVVVVRQPWVAEHPHSGVHESHTEQCQRLLEAAADQARARAPGLGTTTAMVTGAVVERLRTESETADTVVIGSRGLGGFTGLVLGSAGLGLAGHTRCPLVIVRGPVHVNHGEVVVGFDGSSDTDAAVAYALEQAGARGARLHAVYGRPYPRTAPHPAGYGPLPPEDLDLEERLLPWRERYPEVEVAGSVVRGHPAPALADASRDADLLVLGSRGLGGLAAAVLGSVSHAVLHRAHCPVAVVPLRGDPPSPPHPA</sequence>
<dbReference type="Gene3D" id="3.40.50.620">
    <property type="entry name" value="HUPs"/>
    <property type="match status" value="2"/>
</dbReference>
<evidence type="ECO:0000256" key="1">
    <source>
        <dbReference type="ARBA" id="ARBA00008791"/>
    </source>
</evidence>
<comment type="similarity">
    <text evidence="1">Belongs to the universal stress protein A family.</text>
</comment>
<dbReference type="Proteomes" id="UP000660745">
    <property type="component" value="Unassembled WGS sequence"/>
</dbReference>
<evidence type="ECO:0000313" key="4">
    <source>
        <dbReference type="Proteomes" id="UP000660745"/>
    </source>
</evidence>
<feature type="domain" description="UspA" evidence="2">
    <location>
        <begin position="146"/>
        <end position="275"/>
    </location>
</feature>
<feature type="domain" description="UspA" evidence="2">
    <location>
        <begin position="2"/>
        <end position="136"/>
    </location>
</feature>
<dbReference type="InterPro" id="IPR006015">
    <property type="entry name" value="Universal_stress_UspA"/>
</dbReference>
<reference evidence="3" key="2">
    <citation type="submission" date="2020-09" db="EMBL/GenBank/DDBJ databases">
        <authorList>
            <person name="Sun Q."/>
            <person name="Zhou Y."/>
        </authorList>
    </citation>
    <scope>NUCLEOTIDE SEQUENCE</scope>
    <source>
        <strain evidence="3">CGMCC 4.7430</strain>
    </source>
</reference>
<dbReference type="PANTHER" id="PTHR46268:SF6">
    <property type="entry name" value="UNIVERSAL STRESS PROTEIN UP12"/>
    <property type="match status" value="1"/>
</dbReference>
<dbReference type="SUPFAM" id="SSF52402">
    <property type="entry name" value="Adenine nucleotide alpha hydrolases-like"/>
    <property type="match status" value="2"/>
</dbReference>
<keyword evidence="4" id="KW-1185">Reference proteome</keyword>
<protein>
    <recommendedName>
        <fullName evidence="2">UspA domain-containing protein</fullName>
    </recommendedName>
</protein>
<dbReference type="AlphaFoldDB" id="A0A918E4L6"/>
<gene>
    <name evidence="3" type="ORF">GCM10012278_28340</name>
</gene>
<dbReference type="PANTHER" id="PTHR46268">
    <property type="entry name" value="STRESS RESPONSE PROTEIN NHAX"/>
    <property type="match status" value="1"/>
</dbReference>
<evidence type="ECO:0000313" key="3">
    <source>
        <dbReference type="EMBL" id="GGP06139.1"/>
    </source>
</evidence>
<proteinExistence type="inferred from homology"/>
<comment type="caution">
    <text evidence="3">The sequence shown here is derived from an EMBL/GenBank/DDBJ whole genome shotgun (WGS) entry which is preliminary data.</text>
</comment>
<dbReference type="EMBL" id="BMNK01000004">
    <property type="protein sequence ID" value="GGP06139.1"/>
    <property type="molecule type" value="Genomic_DNA"/>
</dbReference>
<dbReference type="InterPro" id="IPR014729">
    <property type="entry name" value="Rossmann-like_a/b/a_fold"/>
</dbReference>
<dbReference type="PRINTS" id="PR01438">
    <property type="entry name" value="UNVRSLSTRESS"/>
</dbReference>
<accession>A0A918E4L6</accession>
<dbReference type="Pfam" id="PF00582">
    <property type="entry name" value="Usp"/>
    <property type="match status" value="2"/>
</dbReference>
<organism evidence="3 4">
    <name type="scientific">Nonomuraea glycinis</name>
    <dbReference type="NCBI Taxonomy" id="2047744"/>
    <lineage>
        <taxon>Bacteria</taxon>
        <taxon>Bacillati</taxon>
        <taxon>Actinomycetota</taxon>
        <taxon>Actinomycetes</taxon>
        <taxon>Streptosporangiales</taxon>
        <taxon>Streptosporangiaceae</taxon>
        <taxon>Nonomuraea</taxon>
    </lineage>
</organism>
<reference evidence="3" key="1">
    <citation type="journal article" date="2014" name="Int. J. Syst. Evol. Microbiol.">
        <title>Complete genome sequence of Corynebacterium casei LMG S-19264T (=DSM 44701T), isolated from a smear-ripened cheese.</title>
        <authorList>
            <consortium name="US DOE Joint Genome Institute (JGI-PGF)"/>
            <person name="Walter F."/>
            <person name="Albersmeier A."/>
            <person name="Kalinowski J."/>
            <person name="Ruckert C."/>
        </authorList>
    </citation>
    <scope>NUCLEOTIDE SEQUENCE</scope>
    <source>
        <strain evidence="3">CGMCC 4.7430</strain>
    </source>
</reference>